<organism evidence="3 4">
    <name type="scientific">Mugilogobius chulae</name>
    <name type="common">yellowstripe goby</name>
    <dbReference type="NCBI Taxonomy" id="88201"/>
    <lineage>
        <taxon>Eukaryota</taxon>
        <taxon>Metazoa</taxon>
        <taxon>Chordata</taxon>
        <taxon>Craniata</taxon>
        <taxon>Vertebrata</taxon>
        <taxon>Euteleostomi</taxon>
        <taxon>Actinopterygii</taxon>
        <taxon>Neopterygii</taxon>
        <taxon>Teleostei</taxon>
        <taxon>Neoteleostei</taxon>
        <taxon>Acanthomorphata</taxon>
        <taxon>Gobiaria</taxon>
        <taxon>Gobiiformes</taxon>
        <taxon>Gobioidei</taxon>
        <taxon>Gobiidae</taxon>
        <taxon>Gobionellinae</taxon>
        <taxon>Mugilogobius</taxon>
    </lineage>
</organism>
<protein>
    <submittedName>
        <fullName evidence="3">Uncharacterized protein</fullName>
    </submittedName>
</protein>
<dbReference type="Proteomes" id="UP001460270">
    <property type="component" value="Unassembled WGS sequence"/>
</dbReference>
<dbReference type="AlphaFoldDB" id="A0AAW0N6D0"/>
<sequence>MRTEGFPEEVVQAGRGASAPEPGQLSGHHQGPRGAVQLWSVGRHALVSQPAGSVIHIEPGHRAADSQSDVALIAGVVTAVSFITVCVVAVVTRLLYRRQMQRNDPGSQKDKHHHHHHQQQQQHPQQRSAEEPAFRTELHLHHAMRDSIKEYYI</sequence>
<evidence type="ECO:0000256" key="2">
    <source>
        <dbReference type="SAM" id="Phobius"/>
    </source>
</evidence>
<keyword evidence="2" id="KW-0472">Membrane</keyword>
<keyword evidence="2" id="KW-0812">Transmembrane</keyword>
<accession>A0AAW0N6D0</accession>
<reference evidence="4" key="1">
    <citation type="submission" date="2024-04" db="EMBL/GenBank/DDBJ databases">
        <title>Salinicola lusitanus LLJ914,a marine bacterium isolated from the Okinawa Trough.</title>
        <authorList>
            <person name="Li J."/>
        </authorList>
    </citation>
    <scope>NUCLEOTIDE SEQUENCE [LARGE SCALE GENOMIC DNA]</scope>
</reference>
<name>A0AAW0N6D0_9GOBI</name>
<proteinExistence type="predicted"/>
<evidence type="ECO:0000313" key="4">
    <source>
        <dbReference type="Proteomes" id="UP001460270"/>
    </source>
</evidence>
<comment type="caution">
    <text evidence="3">The sequence shown here is derived from an EMBL/GenBank/DDBJ whole genome shotgun (WGS) entry which is preliminary data.</text>
</comment>
<evidence type="ECO:0000313" key="3">
    <source>
        <dbReference type="EMBL" id="KAK7889704.1"/>
    </source>
</evidence>
<keyword evidence="4" id="KW-1185">Reference proteome</keyword>
<evidence type="ECO:0000256" key="1">
    <source>
        <dbReference type="SAM" id="MobiDB-lite"/>
    </source>
</evidence>
<feature type="transmembrane region" description="Helical" evidence="2">
    <location>
        <begin position="70"/>
        <end position="96"/>
    </location>
</feature>
<feature type="region of interest" description="Disordered" evidence="1">
    <location>
        <begin position="1"/>
        <end position="33"/>
    </location>
</feature>
<feature type="region of interest" description="Disordered" evidence="1">
    <location>
        <begin position="102"/>
        <end position="132"/>
    </location>
</feature>
<dbReference type="EMBL" id="JBBPFD010000018">
    <property type="protein sequence ID" value="KAK7889704.1"/>
    <property type="molecule type" value="Genomic_DNA"/>
</dbReference>
<gene>
    <name evidence="3" type="ORF">WMY93_025264</name>
</gene>
<keyword evidence="2" id="KW-1133">Transmembrane helix</keyword>